<sequence length="448" mass="45418">MTNTPASKSRDNAVDTPRWGPVLVMALAMLMVTLEMSLSAVTLPSIGQELDVGSGAAKWVILAYALPTAALAIPAGRWVDRADTRLVFLAAVAAVGLTSVLAALAPSLWVLLVARVLQGATGAMVVAIYMPVVAASVPARLRGRALGYVATIMPLGSMAGSSLGGFVADAYGWRPVFLVKLPVLLVVWWLGARMLPRGRGGLPAPDRTLLTDVLVLGGAVTALLLAFDRIESGAAYAAGALAVGAAGLAVVWTRLRSSKPIVALVKRPAFGLPLLSLQLTGTFVGLSLFLLPFFVADVLHAGAELIGLAMIFFVAGIAAGSPLSGRLTDRFPPHLVAGLGGALTLAGLLSTLSLDGRAGLADLSWRLALVGFGQGVFGAPNNTAMLAATPPDMIGTGGGVAATVRTLAFTVGPAIASLAYGLAGGGAQGFRTGVIVLAVLQVGGLLAV</sequence>
<evidence type="ECO:0000256" key="4">
    <source>
        <dbReference type="ARBA" id="ARBA00022692"/>
    </source>
</evidence>
<keyword evidence="6 8" id="KW-0472">Membrane</keyword>
<dbReference type="PROSITE" id="PS50850">
    <property type="entry name" value="MFS"/>
    <property type="match status" value="1"/>
</dbReference>
<feature type="transmembrane region" description="Helical" evidence="8">
    <location>
        <begin position="233"/>
        <end position="253"/>
    </location>
</feature>
<dbReference type="EMBL" id="WMBF01000732">
    <property type="protein sequence ID" value="MBW5426078.1"/>
    <property type="molecule type" value="Genomic_DNA"/>
</dbReference>
<dbReference type="InterPro" id="IPR036259">
    <property type="entry name" value="MFS_trans_sf"/>
</dbReference>
<feature type="transmembrane region" description="Helical" evidence="8">
    <location>
        <begin position="59"/>
        <end position="79"/>
    </location>
</feature>
<feature type="transmembrane region" description="Helical" evidence="8">
    <location>
        <begin position="208"/>
        <end position="227"/>
    </location>
</feature>
<keyword evidence="3" id="KW-1003">Cell membrane</keyword>
<keyword evidence="2" id="KW-0813">Transport</keyword>
<dbReference type="InterPro" id="IPR011701">
    <property type="entry name" value="MFS"/>
</dbReference>
<name>A0ABS6YX87_9ACTN</name>
<evidence type="ECO:0000256" key="7">
    <source>
        <dbReference type="ARBA" id="ARBA00023251"/>
    </source>
</evidence>
<accession>A0ABS6YX87</accession>
<protein>
    <submittedName>
        <fullName evidence="10">MFS transporter</fullName>
    </submittedName>
</protein>
<reference evidence="10 11" key="1">
    <citation type="submission" date="2019-11" db="EMBL/GenBank/DDBJ databases">
        <authorList>
            <person name="Ay H."/>
        </authorList>
    </citation>
    <scope>NUCLEOTIDE SEQUENCE [LARGE SCALE GENOMIC DNA]</scope>
    <source>
        <strain evidence="10 11">BG9H</strain>
    </source>
</reference>
<comment type="subcellular location">
    <subcellularLocation>
        <location evidence="1">Cell membrane</location>
        <topology evidence="1">Multi-pass membrane protein</topology>
    </subcellularLocation>
</comment>
<dbReference type="PANTHER" id="PTHR42718">
    <property type="entry name" value="MAJOR FACILITATOR SUPERFAMILY MULTIDRUG TRANSPORTER MFSC"/>
    <property type="match status" value="1"/>
</dbReference>
<organism evidence="10 11">
    <name type="scientific">Streptomyces anatolicus</name>
    <dbReference type="NCBI Taxonomy" id="2675858"/>
    <lineage>
        <taxon>Bacteria</taxon>
        <taxon>Bacillati</taxon>
        <taxon>Actinomycetota</taxon>
        <taxon>Actinomycetes</taxon>
        <taxon>Kitasatosporales</taxon>
        <taxon>Streptomycetaceae</taxon>
        <taxon>Streptomyces</taxon>
    </lineage>
</organism>
<evidence type="ECO:0000256" key="3">
    <source>
        <dbReference type="ARBA" id="ARBA00022475"/>
    </source>
</evidence>
<evidence type="ECO:0000313" key="11">
    <source>
        <dbReference type="Proteomes" id="UP001197114"/>
    </source>
</evidence>
<dbReference type="CDD" id="cd17321">
    <property type="entry name" value="MFS_MMR_MDR_like"/>
    <property type="match status" value="1"/>
</dbReference>
<dbReference type="PRINTS" id="PR01036">
    <property type="entry name" value="TCRTETB"/>
</dbReference>
<feature type="domain" description="Major facilitator superfamily (MFS) profile" evidence="9">
    <location>
        <begin position="21"/>
        <end position="448"/>
    </location>
</feature>
<dbReference type="SUPFAM" id="SSF103473">
    <property type="entry name" value="MFS general substrate transporter"/>
    <property type="match status" value="1"/>
</dbReference>
<evidence type="ECO:0000256" key="1">
    <source>
        <dbReference type="ARBA" id="ARBA00004651"/>
    </source>
</evidence>
<dbReference type="Gene3D" id="1.20.1250.20">
    <property type="entry name" value="MFS general substrate transporter like domains"/>
    <property type="match status" value="1"/>
</dbReference>
<dbReference type="InterPro" id="IPR020846">
    <property type="entry name" value="MFS_dom"/>
</dbReference>
<feature type="transmembrane region" description="Helical" evidence="8">
    <location>
        <begin position="116"/>
        <end position="134"/>
    </location>
</feature>
<evidence type="ECO:0000256" key="5">
    <source>
        <dbReference type="ARBA" id="ARBA00022989"/>
    </source>
</evidence>
<evidence type="ECO:0000259" key="9">
    <source>
        <dbReference type="PROSITE" id="PS50850"/>
    </source>
</evidence>
<keyword evidence="11" id="KW-1185">Reference proteome</keyword>
<feature type="transmembrane region" description="Helical" evidence="8">
    <location>
        <begin position="21"/>
        <end position="47"/>
    </location>
</feature>
<feature type="transmembrane region" description="Helical" evidence="8">
    <location>
        <begin position="335"/>
        <end position="354"/>
    </location>
</feature>
<feature type="non-terminal residue" evidence="10">
    <location>
        <position position="448"/>
    </location>
</feature>
<keyword evidence="5 8" id="KW-1133">Transmembrane helix</keyword>
<dbReference type="Pfam" id="PF07690">
    <property type="entry name" value="MFS_1"/>
    <property type="match status" value="1"/>
</dbReference>
<gene>
    <name evidence="10" type="ORF">GKQ77_31730</name>
</gene>
<feature type="transmembrane region" description="Helical" evidence="8">
    <location>
        <begin position="400"/>
        <end position="423"/>
    </location>
</feature>
<comment type="caution">
    <text evidence="10">The sequence shown here is derived from an EMBL/GenBank/DDBJ whole genome shotgun (WGS) entry which is preliminary data.</text>
</comment>
<dbReference type="RefSeq" id="WP_219692606.1">
    <property type="nucleotide sequence ID" value="NZ_WMBF01000732.1"/>
</dbReference>
<feature type="transmembrane region" description="Helical" evidence="8">
    <location>
        <begin position="86"/>
        <end position="110"/>
    </location>
</feature>
<proteinExistence type="predicted"/>
<keyword evidence="4 8" id="KW-0812">Transmembrane</keyword>
<feature type="transmembrane region" description="Helical" evidence="8">
    <location>
        <begin position="366"/>
        <end position="388"/>
    </location>
</feature>
<evidence type="ECO:0000256" key="8">
    <source>
        <dbReference type="SAM" id="Phobius"/>
    </source>
</evidence>
<evidence type="ECO:0000313" key="10">
    <source>
        <dbReference type="EMBL" id="MBW5426078.1"/>
    </source>
</evidence>
<dbReference type="PANTHER" id="PTHR42718:SF46">
    <property type="entry name" value="BLR6921 PROTEIN"/>
    <property type="match status" value="1"/>
</dbReference>
<evidence type="ECO:0000256" key="6">
    <source>
        <dbReference type="ARBA" id="ARBA00023136"/>
    </source>
</evidence>
<keyword evidence="7" id="KW-0046">Antibiotic resistance</keyword>
<evidence type="ECO:0000256" key="2">
    <source>
        <dbReference type="ARBA" id="ARBA00022448"/>
    </source>
</evidence>
<dbReference type="Proteomes" id="UP001197114">
    <property type="component" value="Unassembled WGS sequence"/>
</dbReference>
<feature type="transmembrane region" description="Helical" evidence="8">
    <location>
        <begin position="301"/>
        <end position="323"/>
    </location>
</feature>
<feature type="transmembrane region" description="Helical" evidence="8">
    <location>
        <begin position="146"/>
        <end position="171"/>
    </location>
</feature>
<feature type="transmembrane region" description="Helical" evidence="8">
    <location>
        <begin position="274"/>
        <end position="295"/>
    </location>
</feature>